<keyword evidence="14" id="KW-1185">Reference proteome</keyword>
<dbReference type="InterPro" id="IPR018955">
    <property type="entry name" value="BCDHK/PDK_N"/>
</dbReference>
<dbReference type="InterPro" id="IPR036784">
    <property type="entry name" value="AK/P_DHK_N_sf"/>
</dbReference>
<dbReference type="PANTHER" id="PTHR11947">
    <property type="entry name" value="PYRUVATE DEHYDROGENASE KINASE"/>
    <property type="match status" value="1"/>
</dbReference>
<dbReference type="CDD" id="cd16929">
    <property type="entry name" value="HATPase_PDK-like"/>
    <property type="match status" value="1"/>
</dbReference>
<keyword evidence="3 10" id="KW-0808">Transferase</keyword>
<evidence type="ECO:0000256" key="1">
    <source>
        <dbReference type="ARBA" id="ARBA00004305"/>
    </source>
</evidence>
<reference evidence="13" key="2">
    <citation type="submission" date="2015-02" db="UniProtKB">
        <authorList>
            <consortium name="EnsemblMetazoa"/>
        </authorList>
    </citation>
    <scope>IDENTIFICATION</scope>
</reference>
<comment type="catalytic activity">
    <reaction evidence="9">
        <text>L-seryl-[pyruvate dehydrogenase E1 alpha subunit] + ATP = O-phospho-L-seryl-[pyruvate dehydrogenase E1 alpha subunit] + ADP + H(+)</text>
        <dbReference type="Rhea" id="RHEA:23052"/>
        <dbReference type="Rhea" id="RHEA-COMP:13689"/>
        <dbReference type="Rhea" id="RHEA-COMP:13690"/>
        <dbReference type="ChEBI" id="CHEBI:15378"/>
        <dbReference type="ChEBI" id="CHEBI:29999"/>
        <dbReference type="ChEBI" id="CHEBI:30616"/>
        <dbReference type="ChEBI" id="CHEBI:83421"/>
        <dbReference type="ChEBI" id="CHEBI:456216"/>
        <dbReference type="EC" id="2.7.11.2"/>
    </reaction>
</comment>
<proteinExistence type="inferred from homology"/>
<dbReference type="Pfam" id="PF10436">
    <property type="entry name" value="BCDHK_Adom3"/>
    <property type="match status" value="1"/>
</dbReference>
<keyword evidence="4 10" id="KW-0547">Nucleotide-binding</keyword>
<dbReference type="Pfam" id="PF08368">
    <property type="entry name" value="FAST_2"/>
    <property type="match status" value="1"/>
</dbReference>
<dbReference type="Pfam" id="PF06743">
    <property type="entry name" value="FAST_1"/>
    <property type="match status" value="1"/>
</dbReference>
<feature type="domain" description="RAP" evidence="12">
    <location>
        <begin position="1285"/>
        <end position="1342"/>
    </location>
</feature>
<evidence type="ECO:0000256" key="9">
    <source>
        <dbReference type="ARBA" id="ARBA00048201"/>
    </source>
</evidence>
<dbReference type="SUPFAM" id="SSF55874">
    <property type="entry name" value="ATPase domain of HSP90 chaperone/DNA topoisomerase II/histidine kinase"/>
    <property type="match status" value="1"/>
</dbReference>
<dbReference type="GO" id="GO:0044528">
    <property type="term" value="P:regulation of mitochondrial mRNA stability"/>
    <property type="evidence" value="ECO:0007669"/>
    <property type="project" value="InterPro"/>
</dbReference>
<evidence type="ECO:0000313" key="14">
    <source>
        <dbReference type="Proteomes" id="UP000014500"/>
    </source>
</evidence>
<dbReference type="EC" id="2.7.11.-" evidence="10"/>
<dbReference type="InterPro" id="IPR013584">
    <property type="entry name" value="RAP"/>
</dbReference>
<dbReference type="PANTHER" id="PTHR11947:SF3">
    <property type="entry name" value="[PYRUVATE DEHYDROGENASE (ACETYL-TRANSFERRING)] KINASE, MITOCHONDRIAL"/>
    <property type="match status" value="1"/>
</dbReference>
<dbReference type="HOGENOM" id="CLU_257757_0_0_1"/>
<comment type="subcellular location">
    <subcellularLocation>
        <location evidence="1 10">Mitochondrion matrix</location>
    </subcellularLocation>
</comment>
<evidence type="ECO:0000313" key="13">
    <source>
        <dbReference type="EnsemblMetazoa" id="SMAR012808-PA"/>
    </source>
</evidence>
<evidence type="ECO:0000256" key="5">
    <source>
        <dbReference type="ARBA" id="ARBA00022777"/>
    </source>
</evidence>
<organism evidence="13 14">
    <name type="scientific">Strigamia maritima</name>
    <name type="common">European centipede</name>
    <name type="synonym">Geophilus maritimus</name>
    <dbReference type="NCBI Taxonomy" id="126957"/>
    <lineage>
        <taxon>Eukaryota</taxon>
        <taxon>Metazoa</taxon>
        <taxon>Ecdysozoa</taxon>
        <taxon>Arthropoda</taxon>
        <taxon>Myriapoda</taxon>
        <taxon>Chilopoda</taxon>
        <taxon>Pleurostigmophora</taxon>
        <taxon>Geophilomorpha</taxon>
        <taxon>Linotaeniidae</taxon>
        <taxon>Strigamia</taxon>
    </lineage>
</organism>
<dbReference type="eggNOG" id="KOG0787">
    <property type="taxonomic scope" value="Eukaryota"/>
</dbReference>
<dbReference type="GO" id="GO:0005759">
    <property type="term" value="C:mitochondrial matrix"/>
    <property type="evidence" value="ECO:0007669"/>
    <property type="project" value="UniProtKB-SubCell"/>
</dbReference>
<evidence type="ECO:0000259" key="11">
    <source>
        <dbReference type="PROSITE" id="PS50109"/>
    </source>
</evidence>
<keyword evidence="6 10" id="KW-0067">ATP-binding</keyword>
<dbReference type="InterPro" id="IPR036890">
    <property type="entry name" value="HATPase_C_sf"/>
</dbReference>
<dbReference type="STRING" id="126957.T1JG39"/>
<comment type="similarity">
    <text evidence="2 10">Belongs to the PDK/BCKDK protein kinase family.</text>
</comment>
<dbReference type="EMBL" id="JH432192">
    <property type="status" value="NOT_ANNOTATED_CDS"/>
    <property type="molecule type" value="Genomic_DNA"/>
</dbReference>
<evidence type="ECO:0000256" key="7">
    <source>
        <dbReference type="ARBA" id="ARBA00022946"/>
    </source>
</evidence>
<evidence type="ECO:0000256" key="2">
    <source>
        <dbReference type="ARBA" id="ARBA00006155"/>
    </source>
</evidence>
<dbReference type="Gene3D" id="1.20.140.20">
    <property type="entry name" value="Alpha-ketoacid/pyruvate dehydrogenase kinase, N-terminal domain"/>
    <property type="match status" value="1"/>
</dbReference>
<evidence type="ECO:0000259" key="12">
    <source>
        <dbReference type="PROSITE" id="PS51286"/>
    </source>
</evidence>
<feature type="domain" description="Histidine kinase" evidence="11">
    <location>
        <begin position="217"/>
        <end position="340"/>
    </location>
</feature>
<dbReference type="PROSITE" id="PS51286">
    <property type="entry name" value="RAP"/>
    <property type="match status" value="1"/>
</dbReference>
<name>T1JG39_STRMM</name>
<dbReference type="InterPro" id="IPR010622">
    <property type="entry name" value="FAST_Leu-rich"/>
</dbReference>
<dbReference type="PROSITE" id="PS50109">
    <property type="entry name" value="HIS_KIN"/>
    <property type="match status" value="1"/>
</dbReference>
<dbReference type="GO" id="GO:0010906">
    <property type="term" value="P:regulation of glucose metabolic process"/>
    <property type="evidence" value="ECO:0007669"/>
    <property type="project" value="TreeGrafter"/>
</dbReference>
<dbReference type="InterPro" id="IPR005467">
    <property type="entry name" value="His_kinase_dom"/>
</dbReference>
<dbReference type="InterPro" id="IPR013579">
    <property type="entry name" value="FAST_2"/>
</dbReference>
<keyword evidence="5 10" id="KW-0418">Kinase</keyword>
<dbReference type="EnsemblMetazoa" id="SMAR012808-RA">
    <property type="protein sequence ID" value="SMAR012808-PA"/>
    <property type="gene ID" value="SMAR012808"/>
</dbReference>
<accession>T1JG39</accession>
<keyword evidence="7" id="KW-0809">Transit peptide</keyword>
<evidence type="ECO:0000256" key="6">
    <source>
        <dbReference type="ARBA" id="ARBA00022840"/>
    </source>
</evidence>
<evidence type="ECO:0000256" key="3">
    <source>
        <dbReference type="ARBA" id="ARBA00022679"/>
    </source>
</evidence>
<sequence length="1350" mass="155813">MRISVRLFKDVGKLLDHYSNYNPSPLSIKQFIDFGQAACERQSFLFLRKEIPVRLANIMKEINLYVQSFDEILEFEDIDPSSVKALDRFCETLVKIRNRHMNVVQTMAQGVIELKENHEIDHITEHSIQYFLDRFYMSRISIRMLINQHTLLFGSDMNGHSRHIGCIDPNCNVVSVVKDAFENAKFLCDQFYLASPNITITEHNEKPNEPIQFVYVPSHLYHMLFELFKNSLRAIMEYHGSSDVGYPLVDVLVVKGTEDLTIKVSDRGGGIPHAHCDLLFNYMYSTAPRPEPEANTAPLAGYGYGLPLSRLYARYFQGDLILTSYEGYGTDAVVYLKVNCLGISLKTILLRKDISFVLFLNDDVIYIYLKFVNYVLKCCNEFEFLTLNLTHEMRRNAIVIDGLHNLFLKPQYNLKSLHKRVCAKEIVQCIYTVKQVNLYSISIVIAKNLVLQILYERWRTKSVNRSIQKRSRPVMMDAVLGSKIANYGRSAKLCDKCFAFIPHRQVTRPAVFQINKSSAAGKSSSEIADTVFSDSSDVITKEIVSMCKIPPVNGLKALAEVIRSNKFSMDVHHACQAIIMSHNLKTTSRQDQELFQLLEQDENTQEAFENLLNLINSKKENICVEILARILHSARTFKFGASQQTLDNLSDEFFQRLPTENLNSLCHVSSFLRRNDFYYLNRQIQVLHNVMQLLPQCHLPDQLNSIAICLNNLRNVVSDPVLSQFYQKVIAMNGKMSADVVITCLRTALLPCGLTSEQNKVVDLLLKKTTEIINELSAKQLSTLKANIKFVKENAGKLDTLISCRARELIANVSHPVDKFELLYCLNSAELHQFESTKHILKTSFLHLHLPYNVAKIFAILHSLKSFDPEFINRFLSDSQTFLYKNDSDFLLKFTKGYVKFLLTTNNMYRHESFEEGMQTILLDKLNASWGLFVREVSAVGTFFILTKKGILPNIVVERISAHCHHFQSDDVLTISKCLKWTLLKSKNFSENRSQLLAIRNCFNKQTNLHLGNVSSLDQLTKITAGLLHRNKPAPTNLLHEAMDKHHNFINDFSSRVSIETCRNIIAGRYYAPDILDKMVENVLKNHNVSMLGLAMILSACNRVGFFPQFGDDFFDHCTNLLQNEYQSMQGVHLLQASIALNLFGRFPSFLINYLFSENFLNVLERDIEGFVHFDEAINARFFFMLVNRIVCLEYPEFGIPWFHEKYCQEHRFYVKKNNTLSKEVENNLCQLLGGRLFYEKDAPTPYFYYLSFECLLDSNGHPIKYLPYNVNYYDENNANKIERIAVNVLTEKDYCSNVNQLLGHYYLNRRHLEMMGYKIVEIPYFQWQNFSDQERKIMLSNKIFGKYNK</sequence>
<dbReference type="SMART" id="SM00952">
    <property type="entry name" value="RAP"/>
    <property type="match status" value="1"/>
</dbReference>
<dbReference type="Pfam" id="PF08373">
    <property type="entry name" value="RAP"/>
    <property type="match status" value="1"/>
</dbReference>
<reference evidence="14" key="1">
    <citation type="submission" date="2011-05" db="EMBL/GenBank/DDBJ databases">
        <authorList>
            <person name="Richards S.R."/>
            <person name="Qu J."/>
            <person name="Jiang H."/>
            <person name="Jhangiani S.N."/>
            <person name="Agravi P."/>
            <person name="Goodspeed R."/>
            <person name="Gross S."/>
            <person name="Mandapat C."/>
            <person name="Jackson L."/>
            <person name="Mathew T."/>
            <person name="Pu L."/>
            <person name="Thornton R."/>
            <person name="Saada N."/>
            <person name="Wilczek-Boney K.B."/>
            <person name="Lee S."/>
            <person name="Kovar C."/>
            <person name="Wu Y."/>
            <person name="Scherer S.E."/>
            <person name="Worley K.C."/>
            <person name="Muzny D.M."/>
            <person name="Gibbs R."/>
        </authorList>
    </citation>
    <scope>NUCLEOTIDE SEQUENCE</scope>
    <source>
        <strain evidence="14">Brora</strain>
    </source>
</reference>
<dbReference type="SMART" id="SM00387">
    <property type="entry name" value="HATPase_c"/>
    <property type="match status" value="1"/>
</dbReference>
<dbReference type="Gene3D" id="3.30.565.10">
    <property type="entry name" value="Histidine kinase-like ATPase, C-terminal domain"/>
    <property type="match status" value="1"/>
</dbReference>
<dbReference type="GO" id="GO:0004740">
    <property type="term" value="F:pyruvate dehydrogenase (acetyl-transferring) kinase activity"/>
    <property type="evidence" value="ECO:0007669"/>
    <property type="project" value="UniProtKB-EC"/>
</dbReference>
<evidence type="ECO:0000256" key="4">
    <source>
        <dbReference type="ARBA" id="ARBA00022741"/>
    </source>
</evidence>
<dbReference type="InterPro" id="IPR039028">
    <property type="entry name" value="BCKD/PDK"/>
</dbReference>
<protein>
    <recommendedName>
        <fullName evidence="10">Protein-serine/threonine kinase</fullName>
        <ecNumber evidence="10">2.7.11.-</ecNumber>
    </recommendedName>
</protein>
<dbReference type="GO" id="GO:0005524">
    <property type="term" value="F:ATP binding"/>
    <property type="evidence" value="ECO:0007669"/>
    <property type="project" value="UniProtKB-UniRule"/>
</dbReference>
<dbReference type="FunFam" id="3.30.565.10:FF:000007">
    <property type="entry name" value="Mitochondrial pyruvate dehydrogenase kinase isoform 2"/>
    <property type="match status" value="1"/>
</dbReference>
<evidence type="ECO:0000256" key="8">
    <source>
        <dbReference type="ARBA" id="ARBA00023128"/>
    </source>
</evidence>
<dbReference type="SUPFAM" id="SSF69012">
    <property type="entry name" value="alpha-ketoacid dehydrogenase kinase, N-terminal domain"/>
    <property type="match status" value="1"/>
</dbReference>
<dbReference type="Proteomes" id="UP000014500">
    <property type="component" value="Unassembled WGS sequence"/>
</dbReference>
<evidence type="ECO:0000256" key="10">
    <source>
        <dbReference type="RuleBase" id="RU366032"/>
    </source>
</evidence>
<dbReference type="Pfam" id="PF02518">
    <property type="entry name" value="HATPase_c"/>
    <property type="match status" value="1"/>
</dbReference>
<dbReference type="InterPro" id="IPR003594">
    <property type="entry name" value="HATPase_dom"/>
</dbReference>
<keyword evidence="8 10" id="KW-0496">Mitochondrion</keyword>